<accession>A0A060WVI1</accession>
<dbReference type="Gene3D" id="2.60.40.150">
    <property type="entry name" value="C2 domain"/>
    <property type="match status" value="1"/>
</dbReference>
<protein>
    <recommendedName>
        <fullName evidence="1">C2 domain-containing protein</fullName>
    </recommendedName>
</protein>
<dbReference type="GO" id="GO:0046488">
    <property type="term" value="P:phosphatidylinositol metabolic process"/>
    <property type="evidence" value="ECO:0007669"/>
    <property type="project" value="TreeGrafter"/>
</dbReference>
<dbReference type="PaxDb" id="8022-A0A060WVI1"/>
<proteinExistence type="predicted"/>
<dbReference type="PANTHER" id="PTHR10336:SF10">
    <property type="entry name" value="1-PHOSPHATIDYLINOSITOL 4,5-BISPHOSPHATE PHOSPHODIESTERASE BETA-2"/>
    <property type="match status" value="1"/>
</dbReference>
<dbReference type="InterPro" id="IPR035892">
    <property type="entry name" value="C2_domain_sf"/>
</dbReference>
<dbReference type="InterPro" id="IPR001192">
    <property type="entry name" value="PI-PLC_fam"/>
</dbReference>
<dbReference type="GO" id="GO:0007186">
    <property type="term" value="P:G protein-coupled receptor signaling pathway"/>
    <property type="evidence" value="ECO:0007669"/>
    <property type="project" value="TreeGrafter"/>
</dbReference>
<reference evidence="2" key="2">
    <citation type="submission" date="2014-03" db="EMBL/GenBank/DDBJ databases">
        <authorList>
            <person name="Genoscope - CEA"/>
        </authorList>
    </citation>
    <scope>NUCLEOTIDE SEQUENCE</scope>
</reference>
<feature type="domain" description="C2" evidence="1">
    <location>
        <begin position="55"/>
        <end position="118"/>
    </location>
</feature>
<dbReference type="InterPro" id="IPR000008">
    <property type="entry name" value="C2_dom"/>
</dbReference>
<dbReference type="EMBL" id="FR904635">
    <property type="protein sequence ID" value="CDQ68610.1"/>
    <property type="molecule type" value="Genomic_DNA"/>
</dbReference>
<evidence type="ECO:0000313" key="2">
    <source>
        <dbReference type="EMBL" id="CDQ68610.1"/>
    </source>
</evidence>
<dbReference type="GO" id="GO:0048015">
    <property type="term" value="P:phosphatidylinositol-mediated signaling"/>
    <property type="evidence" value="ECO:0007669"/>
    <property type="project" value="TreeGrafter"/>
</dbReference>
<evidence type="ECO:0000313" key="3">
    <source>
        <dbReference type="Proteomes" id="UP000193380"/>
    </source>
</evidence>
<name>A0A060WVI1_ONCMY</name>
<gene>
    <name evidence="2" type="ORF">GSONMT00034927001</name>
</gene>
<evidence type="ECO:0000259" key="1">
    <source>
        <dbReference type="Pfam" id="PF00168"/>
    </source>
</evidence>
<sequence length="183" mass="21202">MTSSALFDPYCDRIDTIVDNTLTIKACNYYYYVNSNLRESSRHRHYSVFLLRAFACKKYRTKLYPIPNTINPVWNEEPFVFEKAFILLPDMASLRIVVHEEGGKFLGHRIIPTEAFQSGFQHICLRSESNMPLTLTALFVYIKVKDYIPAAFADFKDALFNPTKNSEKATKTTEVNQFPDRAH</sequence>
<organism evidence="2 3">
    <name type="scientific">Oncorhynchus mykiss</name>
    <name type="common">Rainbow trout</name>
    <name type="synonym">Salmo gairdneri</name>
    <dbReference type="NCBI Taxonomy" id="8022"/>
    <lineage>
        <taxon>Eukaryota</taxon>
        <taxon>Metazoa</taxon>
        <taxon>Chordata</taxon>
        <taxon>Craniata</taxon>
        <taxon>Vertebrata</taxon>
        <taxon>Euteleostomi</taxon>
        <taxon>Actinopterygii</taxon>
        <taxon>Neopterygii</taxon>
        <taxon>Teleostei</taxon>
        <taxon>Protacanthopterygii</taxon>
        <taxon>Salmoniformes</taxon>
        <taxon>Salmonidae</taxon>
        <taxon>Salmoninae</taxon>
        <taxon>Oncorhynchus</taxon>
    </lineage>
</organism>
<dbReference type="Pfam" id="PF00168">
    <property type="entry name" value="C2"/>
    <property type="match status" value="1"/>
</dbReference>
<dbReference type="STRING" id="8022.A0A060WVI1"/>
<reference evidence="2" key="1">
    <citation type="journal article" date="2014" name="Nat. Commun.">
        <title>The rainbow trout genome provides novel insights into evolution after whole-genome duplication in vertebrates.</title>
        <authorList>
            <person name="Berthelot C."/>
            <person name="Brunet F."/>
            <person name="Chalopin D."/>
            <person name="Juanchich A."/>
            <person name="Bernard M."/>
            <person name="Noel B."/>
            <person name="Bento P."/>
            <person name="Da Silva C."/>
            <person name="Labadie K."/>
            <person name="Alberti A."/>
            <person name="Aury J.M."/>
            <person name="Louis A."/>
            <person name="Dehais P."/>
            <person name="Bardou P."/>
            <person name="Montfort J."/>
            <person name="Klopp C."/>
            <person name="Cabau C."/>
            <person name="Gaspin C."/>
            <person name="Thorgaard G.H."/>
            <person name="Boussaha M."/>
            <person name="Quillet E."/>
            <person name="Guyomard R."/>
            <person name="Galiana D."/>
            <person name="Bobe J."/>
            <person name="Volff J.N."/>
            <person name="Genet C."/>
            <person name="Wincker P."/>
            <person name="Jaillon O."/>
            <person name="Roest Crollius H."/>
            <person name="Guiguen Y."/>
        </authorList>
    </citation>
    <scope>NUCLEOTIDE SEQUENCE [LARGE SCALE GENOMIC DNA]</scope>
</reference>
<dbReference type="GO" id="GO:0005737">
    <property type="term" value="C:cytoplasm"/>
    <property type="evidence" value="ECO:0007669"/>
    <property type="project" value="TreeGrafter"/>
</dbReference>
<dbReference type="Proteomes" id="UP000193380">
    <property type="component" value="Unassembled WGS sequence"/>
</dbReference>
<dbReference type="GO" id="GO:0004435">
    <property type="term" value="F:phosphatidylinositol-4,5-bisphosphate phospholipase C activity"/>
    <property type="evidence" value="ECO:0007669"/>
    <property type="project" value="TreeGrafter"/>
</dbReference>
<dbReference type="GO" id="GO:0051209">
    <property type="term" value="P:release of sequestered calcium ion into cytosol"/>
    <property type="evidence" value="ECO:0007669"/>
    <property type="project" value="TreeGrafter"/>
</dbReference>
<dbReference type="AlphaFoldDB" id="A0A060WVI1"/>
<dbReference type="CDD" id="cd00275">
    <property type="entry name" value="C2_PLC_like"/>
    <property type="match status" value="1"/>
</dbReference>
<dbReference type="PANTHER" id="PTHR10336">
    <property type="entry name" value="PHOSPHOINOSITIDE-SPECIFIC PHOSPHOLIPASE C FAMILY PROTEIN"/>
    <property type="match status" value="1"/>
</dbReference>
<dbReference type="SUPFAM" id="SSF49562">
    <property type="entry name" value="C2 domain (Calcium/lipid-binding domain, CaLB)"/>
    <property type="match status" value="1"/>
</dbReference>